<evidence type="ECO:0000313" key="8">
    <source>
        <dbReference type="EMBL" id="KZL19496.1"/>
    </source>
</evidence>
<evidence type="ECO:0000313" key="9">
    <source>
        <dbReference type="Proteomes" id="UP000076577"/>
    </source>
</evidence>
<dbReference type="EMBL" id="LMCB01000013">
    <property type="protein sequence ID" value="KZL19496.1"/>
    <property type="molecule type" value="Genomic_DNA"/>
</dbReference>
<dbReference type="OrthoDB" id="9785276at2"/>
<organism evidence="8 9">
    <name type="scientific">Pseudovibrio axinellae</name>
    <dbReference type="NCBI Taxonomy" id="989403"/>
    <lineage>
        <taxon>Bacteria</taxon>
        <taxon>Pseudomonadati</taxon>
        <taxon>Pseudomonadota</taxon>
        <taxon>Alphaproteobacteria</taxon>
        <taxon>Hyphomicrobiales</taxon>
        <taxon>Stappiaceae</taxon>
        <taxon>Pseudovibrio</taxon>
    </lineage>
</organism>
<dbReference type="NCBIfam" id="NF002550">
    <property type="entry name" value="PRK02106.1"/>
    <property type="match status" value="1"/>
</dbReference>
<dbReference type="Gene3D" id="3.50.50.60">
    <property type="entry name" value="FAD/NAD(P)-binding domain"/>
    <property type="match status" value="1"/>
</dbReference>
<dbReference type="SUPFAM" id="SSF54373">
    <property type="entry name" value="FAD-linked reductases, C-terminal domain"/>
    <property type="match status" value="1"/>
</dbReference>
<dbReference type="PROSITE" id="PS00623">
    <property type="entry name" value="GMC_OXRED_1"/>
    <property type="match status" value="1"/>
</dbReference>
<dbReference type="PROSITE" id="PS00624">
    <property type="entry name" value="GMC_OXRED_2"/>
    <property type="match status" value="1"/>
</dbReference>
<keyword evidence="9" id="KW-1185">Reference proteome</keyword>
<keyword evidence="8" id="KW-0560">Oxidoreductase</keyword>
<dbReference type="PANTHER" id="PTHR11552:SF147">
    <property type="entry name" value="CHOLINE DEHYDROGENASE, MITOCHONDRIAL"/>
    <property type="match status" value="1"/>
</dbReference>
<evidence type="ECO:0000256" key="4">
    <source>
        <dbReference type="ARBA" id="ARBA00022827"/>
    </source>
</evidence>
<reference evidence="8 9" key="1">
    <citation type="journal article" date="2016" name="Front. Microbiol.">
        <title>Comparative Genomic Analysis Reveals a Diverse Repertoire of Genes Involved in Prokaryote-Eukaryote Interactions within the Pseudovibrio Genus.</title>
        <authorList>
            <person name="Romano S."/>
            <person name="Fernandez-Guerra A."/>
            <person name="Reen F.J."/>
            <person name="Glockner F.O."/>
            <person name="Crowley S.P."/>
            <person name="O'Sullivan O."/>
            <person name="Cotter P.D."/>
            <person name="Adams C."/>
            <person name="Dobson A.D."/>
            <person name="O'Gara F."/>
        </authorList>
    </citation>
    <scope>NUCLEOTIDE SEQUENCE [LARGE SCALE GENOMIC DNA]</scope>
    <source>
        <strain evidence="8 9">Ad2</strain>
    </source>
</reference>
<evidence type="ECO:0000256" key="3">
    <source>
        <dbReference type="ARBA" id="ARBA00022630"/>
    </source>
</evidence>
<evidence type="ECO:0000256" key="1">
    <source>
        <dbReference type="ARBA" id="ARBA00001974"/>
    </source>
</evidence>
<keyword evidence="4 5" id="KW-0274">FAD</keyword>
<comment type="caution">
    <text evidence="8">The sequence shown here is derived from an EMBL/GenBank/DDBJ whole genome shotgun (WGS) entry which is preliminary data.</text>
</comment>
<dbReference type="PATRIC" id="fig|989403.3.peg.1897"/>
<dbReference type="EC" id="1.1.99.-" evidence="8"/>
<proteinExistence type="inferred from homology"/>
<gene>
    <name evidence="8" type="primary">alkJ_2</name>
    <name evidence="8" type="ORF">PsAD2_01774</name>
</gene>
<accession>A0A165Z497</accession>
<dbReference type="InterPro" id="IPR000172">
    <property type="entry name" value="GMC_OxRdtase_N"/>
</dbReference>
<feature type="domain" description="Glucose-methanol-choline oxidoreductase N-terminal" evidence="6">
    <location>
        <begin position="83"/>
        <end position="106"/>
    </location>
</feature>
<comment type="cofactor">
    <cofactor evidence="1">
        <name>FAD</name>
        <dbReference type="ChEBI" id="CHEBI:57692"/>
    </cofactor>
</comment>
<name>A0A165Z497_9HYPH</name>
<dbReference type="PIRSF" id="PIRSF000137">
    <property type="entry name" value="Alcohol_oxidase"/>
    <property type="match status" value="1"/>
</dbReference>
<protein>
    <submittedName>
        <fullName evidence="8">Alcohol dehydrogenase [acceptor]</fullName>
        <ecNumber evidence="8">1.1.99.-</ecNumber>
    </submittedName>
</protein>
<dbReference type="Pfam" id="PF00732">
    <property type="entry name" value="GMC_oxred_N"/>
    <property type="match status" value="1"/>
</dbReference>
<dbReference type="InterPro" id="IPR036188">
    <property type="entry name" value="FAD/NAD-bd_sf"/>
</dbReference>
<evidence type="ECO:0000256" key="2">
    <source>
        <dbReference type="ARBA" id="ARBA00010790"/>
    </source>
</evidence>
<dbReference type="InterPro" id="IPR012132">
    <property type="entry name" value="GMC_OxRdtase"/>
</dbReference>
<dbReference type="PANTHER" id="PTHR11552">
    <property type="entry name" value="GLUCOSE-METHANOL-CHOLINE GMC OXIDOREDUCTASE"/>
    <property type="match status" value="1"/>
</dbReference>
<dbReference type="Gene3D" id="3.30.560.10">
    <property type="entry name" value="Glucose Oxidase, domain 3"/>
    <property type="match status" value="1"/>
</dbReference>
<evidence type="ECO:0000256" key="5">
    <source>
        <dbReference type="RuleBase" id="RU003968"/>
    </source>
</evidence>
<dbReference type="Proteomes" id="UP000076577">
    <property type="component" value="Unassembled WGS sequence"/>
</dbReference>
<dbReference type="SUPFAM" id="SSF51905">
    <property type="entry name" value="FAD/NAD(P)-binding domain"/>
    <property type="match status" value="1"/>
</dbReference>
<dbReference type="AlphaFoldDB" id="A0A165Z497"/>
<comment type="similarity">
    <text evidence="2 5">Belongs to the GMC oxidoreductase family.</text>
</comment>
<dbReference type="Pfam" id="PF05199">
    <property type="entry name" value="GMC_oxred_C"/>
    <property type="match status" value="1"/>
</dbReference>
<dbReference type="STRING" id="989403.SAMN05421798_102335"/>
<dbReference type="RefSeq" id="WP_068004955.1">
    <property type="nucleotide sequence ID" value="NZ_FOFM01000002.1"/>
</dbReference>
<evidence type="ECO:0000259" key="6">
    <source>
        <dbReference type="PROSITE" id="PS00623"/>
    </source>
</evidence>
<evidence type="ECO:0000259" key="7">
    <source>
        <dbReference type="PROSITE" id="PS00624"/>
    </source>
</evidence>
<dbReference type="InterPro" id="IPR007867">
    <property type="entry name" value="GMC_OxRtase_C"/>
</dbReference>
<feature type="domain" description="Glucose-methanol-choline oxidoreductase N-terminal" evidence="7">
    <location>
        <begin position="260"/>
        <end position="274"/>
    </location>
</feature>
<dbReference type="GO" id="GO:0050660">
    <property type="term" value="F:flavin adenine dinucleotide binding"/>
    <property type="evidence" value="ECO:0007669"/>
    <property type="project" value="InterPro"/>
</dbReference>
<sequence length="549" mass="59663">MDFDYVIVGGGSAGSVLASRLSEDPSVSVCLLEAGGEGKSVIVRAPIGIAATVSGRPFPINNWSFESEPQKELNDRTTYQPRGKALGGSSVINAQLYIRGQKEDYDGWVEQGADGWSYEDVLPYFKRSECYEHGESEEHGGTGPLHVSDQRTPFPISHAFVAAAEGQQFKRNDDFNNGDQEGAGLYQVTQFHQADKKGERCSAAAAYLHPVMERPNLTVITRARSTKVVFEGKKAVGVEYRHKRKLSTVKAKREVILSAGAFQSPHLLMLSGVGPSDELAKHNIPVVHDLPGVGKNLQDHLDYTLSYRSKDPGMLGLCISGAIQVVKEAFRWRKDGTGMLASPGAEGGAFLKSSPDLDRPDIQLHFVTAIIDQHGRSFHYGYGFGCHVCALRPKSTGEVGLKSANPLDAPRIDPKYLTDPEDLDVLVKGIRLTRDILEAPELSKYRTKPLHELGQDEQSIKDAVRERAETIYHPVGTCKMGKDAMAVVGPDLKVHGLHGLRVVDASVMPSLISGNTNAPTMMIAEKASDLILGKPILRAESQSEQGTTA</sequence>
<keyword evidence="3 5" id="KW-0285">Flavoprotein</keyword>
<dbReference type="GO" id="GO:0016614">
    <property type="term" value="F:oxidoreductase activity, acting on CH-OH group of donors"/>
    <property type="evidence" value="ECO:0007669"/>
    <property type="project" value="InterPro"/>
</dbReference>